<dbReference type="NCBIfam" id="NF003742">
    <property type="entry name" value="PRK05339.1"/>
    <property type="match status" value="1"/>
</dbReference>
<keyword evidence="3 5" id="KW-0547">Nucleotide-binding</keyword>
<dbReference type="InterPro" id="IPR026565">
    <property type="entry name" value="PPDK_reg"/>
</dbReference>
<evidence type="ECO:0000313" key="8">
    <source>
        <dbReference type="Proteomes" id="UP000254958"/>
    </source>
</evidence>
<dbReference type="OrthoDB" id="9782201at2"/>
<comment type="similarity">
    <text evidence="5">Belongs to the pyruvate, phosphate/water dikinase regulatory protein family. PDRP subfamily.</text>
</comment>
<gene>
    <name evidence="7" type="ORF">C7453_101229</name>
    <name evidence="6" type="ORF">HLH32_01135</name>
</gene>
<evidence type="ECO:0000256" key="4">
    <source>
        <dbReference type="ARBA" id="ARBA00022777"/>
    </source>
</evidence>
<dbReference type="PANTHER" id="PTHR31756:SF3">
    <property type="entry name" value="PYRUVATE, PHOSPHATE DIKINASE REGULATORY PROTEIN 1, CHLOROPLASTIC"/>
    <property type="match status" value="1"/>
</dbReference>
<protein>
    <recommendedName>
        <fullName evidence="5">Putative pyruvate, phosphate dikinase regulatory protein</fullName>
        <shortName evidence="5">PPDK regulatory protein</shortName>
        <ecNumber evidence="5">2.7.11.32</ecNumber>
        <ecNumber evidence="5">2.7.4.27</ecNumber>
    </recommendedName>
</protein>
<evidence type="ECO:0000313" key="6">
    <source>
        <dbReference type="EMBL" id="MBB2185007.1"/>
    </source>
</evidence>
<dbReference type="GO" id="GO:0043531">
    <property type="term" value="F:ADP binding"/>
    <property type="evidence" value="ECO:0007669"/>
    <property type="project" value="UniProtKB-UniRule"/>
</dbReference>
<evidence type="ECO:0000256" key="2">
    <source>
        <dbReference type="ARBA" id="ARBA00022679"/>
    </source>
</evidence>
<evidence type="ECO:0000256" key="5">
    <source>
        <dbReference type="HAMAP-Rule" id="MF_00921"/>
    </source>
</evidence>
<keyword evidence="2 5" id="KW-0808">Transferase</keyword>
<dbReference type="PANTHER" id="PTHR31756">
    <property type="entry name" value="PYRUVATE, PHOSPHATE DIKINASE REGULATORY PROTEIN 1, CHLOROPLASTIC"/>
    <property type="match status" value="1"/>
</dbReference>
<keyword evidence="1 5" id="KW-0723">Serine/threonine-protein kinase</keyword>
<proteinExistence type="inferred from homology"/>
<evidence type="ECO:0000256" key="3">
    <source>
        <dbReference type="ARBA" id="ARBA00022741"/>
    </source>
</evidence>
<comment type="function">
    <text evidence="5">Bifunctional serine/threonine kinase and phosphorylase involved in the regulation of the pyruvate, phosphate dikinase (PPDK) by catalyzing its phosphorylation/dephosphorylation.</text>
</comment>
<sequence>MSHHIVLHLVSDATGQTLDSVVRASIAQFSHAEVTCHRWNLIRTRSQLRRVLEAIEQDRGPVLSSVVDQRLQHELTIGCAHIKVRLVNVLDPVTAVLQDELGEKAIGRPGGQYVMDDAYFRRIDAMHFVLAHDDGQEIGGLSHADVILVGISRASKTPTSFYLANCGVKAANVPLIPDLPLPDELLHVPRPIVGLTIDPDVLISIRRHRLDVMGDRRSEMLLRTDNPYIDPERVEEEVRWARRLCARHGWPLVDVSRRSIEETSAAIMGLMADWEERRAAAHPA</sequence>
<feature type="binding site" evidence="5">
    <location>
        <begin position="150"/>
        <end position="157"/>
    </location>
    <ligand>
        <name>ADP</name>
        <dbReference type="ChEBI" id="CHEBI:456216"/>
    </ligand>
</feature>
<organism evidence="7 8">
    <name type="scientific">Gluconacetobacter liquefaciens</name>
    <name type="common">Acetobacter liquefaciens</name>
    <dbReference type="NCBI Taxonomy" id="89584"/>
    <lineage>
        <taxon>Bacteria</taxon>
        <taxon>Pseudomonadati</taxon>
        <taxon>Pseudomonadota</taxon>
        <taxon>Alphaproteobacteria</taxon>
        <taxon>Acetobacterales</taxon>
        <taxon>Acetobacteraceae</taxon>
        <taxon>Gluconacetobacter</taxon>
    </lineage>
</organism>
<dbReference type="GO" id="GO:0016776">
    <property type="term" value="F:phosphotransferase activity, phosphate group as acceptor"/>
    <property type="evidence" value="ECO:0007669"/>
    <property type="project" value="UniProtKB-UniRule"/>
</dbReference>
<accession>A0A370G9D8</accession>
<comment type="caution">
    <text evidence="7">The sequence shown here is derived from an EMBL/GenBank/DDBJ whole genome shotgun (WGS) entry which is preliminary data.</text>
</comment>
<comment type="catalytic activity">
    <reaction evidence="5">
        <text>N(tele)-phospho-L-histidyl/L-threonyl-[pyruvate, phosphate dikinase] + ADP = N(tele)-phospho-L-histidyl/O-phospho-L-threonyl-[pyruvate, phosphate dikinase] + AMP + H(+)</text>
        <dbReference type="Rhea" id="RHEA:43692"/>
        <dbReference type="Rhea" id="RHEA-COMP:10650"/>
        <dbReference type="Rhea" id="RHEA-COMP:10651"/>
        <dbReference type="ChEBI" id="CHEBI:15378"/>
        <dbReference type="ChEBI" id="CHEBI:30013"/>
        <dbReference type="ChEBI" id="CHEBI:61977"/>
        <dbReference type="ChEBI" id="CHEBI:83586"/>
        <dbReference type="ChEBI" id="CHEBI:456215"/>
        <dbReference type="ChEBI" id="CHEBI:456216"/>
        <dbReference type="EC" id="2.7.11.32"/>
    </reaction>
</comment>
<dbReference type="Proteomes" id="UP000562982">
    <property type="component" value="Unassembled WGS sequence"/>
</dbReference>
<dbReference type="GO" id="GO:0004674">
    <property type="term" value="F:protein serine/threonine kinase activity"/>
    <property type="evidence" value="ECO:0007669"/>
    <property type="project" value="UniProtKB-UniRule"/>
</dbReference>
<reference evidence="6 9" key="2">
    <citation type="submission" date="2020-04" db="EMBL/GenBank/DDBJ databases">
        <title>Description of novel Gluconacetobacter.</title>
        <authorList>
            <person name="Sombolestani A."/>
        </authorList>
    </citation>
    <scope>NUCLEOTIDE SEQUENCE [LARGE SCALE GENOMIC DNA]</scope>
    <source>
        <strain evidence="6 9">LMG 1382</strain>
    </source>
</reference>
<dbReference type="EMBL" id="JABEQI010000001">
    <property type="protein sequence ID" value="MBB2185007.1"/>
    <property type="molecule type" value="Genomic_DNA"/>
</dbReference>
<dbReference type="Pfam" id="PF03618">
    <property type="entry name" value="Kinase-PPPase"/>
    <property type="match status" value="1"/>
</dbReference>
<dbReference type="GO" id="GO:0005524">
    <property type="term" value="F:ATP binding"/>
    <property type="evidence" value="ECO:0007669"/>
    <property type="project" value="InterPro"/>
</dbReference>
<reference evidence="7 8" key="1">
    <citation type="submission" date="2018-07" db="EMBL/GenBank/DDBJ databases">
        <title>Genomic Encyclopedia of Type Strains, Phase IV (KMG-IV): sequencing the most valuable type-strain genomes for metagenomic binning, comparative biology and taxonomic classification.</title>
        <authorList>
            <person name="Goeker M."/>
        </authorList>
    </citation>
    <scope>NUCLEOTIDE SEQUENCE [LARGE SCALE GENOMIC DNA]</scope>
    <source>
        <strain evidence="7 8">DSM 5603</strain>
    </source>
</reference>
<evidence type="ECO:0000313" key="7">
    <source>
        <dbReference type="EMBL" id="RDI40435.1"/>
    </source>
</evidence>
<comment type="catalytic activity">
    <reaction evidence="5">
        <text>N(tele)-phospho-L-histidyl/O-phospho-L-threonyl-[pyruvate, phosphate dikinase] + phosphate + H(+) = N(tele)-phospho-L-histidyl/L-threonyl-[pyruvate, phosphate dikinase] + diphosphate</text>
        <dbReference type="Rhea" id="RHEA:43696"/>
        <dbReference type="Rhea" id="RHEA-COMP:10650"/>
        <dbReference type="Rhea" id="RHEA-COMP:10651"/>
        <dbReference type="ChEBI" id="CHEBI:15378"/>
        <dbReference type="ChEBI" id="CHEBI:30013"/>
        <dbReference type="ChEBI" id="CHEBI:33019"/>
        <dbReference type="ChEBI" id="CHEBI:43474"/>
        <dbReference type="ChEBI" id="CHEBI:61977"/>
        <dbReference type="ChEBI" id="CHEBI:83586"/>
        <dbReference type="EC" id="2.7.4.27"/>
    </reaction>
</comment>
<evidence type="ECO:0000256" key="1">
    <source>
        <dbReference type="ARBA" id="ARBA00022527"/>
    </source>
</evidence>
<name>A0A370G9D8_GLULI</name>
<dbReference type="EC" id="2.7.4.27" evidence="5"/>
<dbReference type="RefSeq" id="WP_114725259.1">
    <property type="nucleotide sequence ID" value="NZ_BJMI01000007.1"/>
</dbReference>
<keyword evidence="8" id="KW-1185">Reference proteome</keyword>
<dbReference type="EMBL" id="QQAW01000001">
    <property type="protein sequence ID" value="RDI40435.1"/>
    <property type="molecule type" value="Genomic_DNA"/>
</dbReference>
<evidence type="ECO:0000313" key="9">
    <source>
        <dbReference type="Proteomes" id="UP000562982"/>
    </source>
</evidence>
<dbReference type="EC" id="2.7.11.32" evidence="5"/>
<keyword evidence="4 5" id="KW-0418">Kinase</keyword>
<dbReference type="AlphaFoldDB" id="A0A370G9D8"/>
<dbReference type="InterPro" id="IPR005177">
    <property type="entry name" value="Kinase-pyrophosphorylase"/>
</dbReference>
<dbReference type="HAMAP" id="MF_00921">
    <property type="entry name" value="PDRP"/>
    <property type="match status" value="1"/>
</dbReference>
<dbReference type="Proteomes" id="UP000254958">
    <property type="component" value="Unassembled WGS sequence"/>
</dbReference>